<evidence type="ECO:0000256" key="3">
    <source>
        <dbReference type="ARBA" id="ARBA00022801"/>
    </source>
</evidence>
<comment type="caution">
    <text evidence="7">The sequence shown here is derived from an EMBL/GenBank/DDBJ whole genome shotgun (WGS) entry which is preliminary data.</text>
</comment>
<dbReference type="InterPro" id="IPR017850">
    <property type="entry name" value="Alkaline_phosphatase_core_sf"/>
</dbReference>
<dbReference type="PROSITE" id="PS00149">
    <property type="entry name" value="SULFATASE_2"/>
    <property type="match status" value="1"/>
</dbReference>
<dbReference type="CDD" id="cd16031">
    <property type="entry name" value="G6S_like"/>
    <property type="match status" value="1"/>
</dbReference>
<dbReference type="STRING" id="158607.A0A2P5IES5"/>
<dbReference type="Gene3D" id="3.40.720.10">
    <property type="entry name" value="Alkaline Phosphatase, subunit A"/>
    <property type="match status" value="2"/>
</dbReference>
<feature type="domain" description="Sulfatase N-terminal" evidence="6">
    <location>
        <begin position="8"/>
        <end position="389"/>
    </location>
</feature>
<dbReference type="OrthoDB" id="103349at2759"/>
<dbReference type="AlphaFoldDB" id="A0A2P5IES5"/>
<dbReference type="EMBL" id="MAVT02000023">
    <property type="protein sequence ID" value="POS81003.1"/>
    <property type="molecule type" value="Genomic_DNA"/>
</dbReference>
<name>A0A2P5IES5_DIAHE</name>
<organism evidence="7 8">
    <name type="scientific">Diaporthe helianthi</name>
    <dbReference type="NCBI Taxonomy" id="158607"/>
    <lineage>
        <taxon>Eukaryota</taxon>
        <taxon>Fungi</taxon>
        <taxon>Dikarya</taxon>
        <taxon>Ascomycota</taxon>
        <taxon>Pezizomycotina</taxon>
        <taxon>Sordariomycetes</taxon>
        <taxon>Sordariomycetidae</taxon>
        <taxon>Diaporthales</taxon>
        <taxon>Diaporthaceae</taxon>
        <taxon>Diaporthe</taxon>
    </lineage>
</organism>
<evidence type="ECO:0000256" key="5">
    <source>
        <dbReference type="SAM" id="MobiDB-lite"/>
    </source>
</evidence>
<sequence>MVALTSMPNIIFMMADDHAAKSISAYGAGINHTPNIDRIANEGARFDHCYVTNSICTPSRAAIVTGMHSHANGVFTLDDTLNNKMPNVAKSMRMAGYQTAMIGKWHLGEGEEHQPTGFDYWSVVPGQGNYWDPVFIDNGNETQYEGYAVDIVTDKAITWLEQRNESQPFFLMYHQKAPHRSWEWHPRYADYYNDPIQLPDTFTDDYKNRANAASSTEMRVADDMTYFDLGLVQPQGGHEVGQLFYPGQSTERKVPNPSNVTALRALRLTDSSTGEVFRFENQTQLANFKFQRYMQRYLRVVQSVDDNVGRMLDWLDEKGLANNTLVMYTSDQGMFLGDHGWFDKRFIYEESFQMPLVARYPPEIKAGSVIKDIVQNVDFAATMLDVAGAQVPSYMQGKSFRKSLQGETPEDWDQLAYHRYWMHRDPIHNAYAHYGVRDTRYKLIYWYNEGFGLPGTSLGGEEKQWELFDTQEDPFELFNVFNEPEYASVVTEMMRKLERKMTDIGDEWVHDPDLAVASNATSTPSSEMRRAKLSAVNH</sequence>
<keyword evidence="8" id="KW-1185">Reference proteome</keyword>
<gene>
    <name evidence="7" type="ORF">DHEL01_v200576</name>
</gene>
<keyword evidence="2" id="KW-0732">Signal</keyword>
<dbReference type="InterPro" id="IPR024607">
    <property type="entry name" value="Sulfatase_CS"/>
</dbReference>
<dbReference type="Proteomes" id="UP000094444">
    <property type="component" value="Unassembled WGS sequence"/>
</dbReference>
<dbReference type="Pfam" id="PF00884">
    <property type="entry name" value="Sulfatase"/>
    <property type="match status" value="1"/>
</dbReference>
<evidence type="ECO:0000256" key="1">
    <source>
        <dbReference type="ARBA" id="ARBA00008779"/>
    </source>
</evidence>
<dbReference type="PANTHER" id="PTHR43108:SF6">
    <property type="entry name" value="N-SULPHOGLUCOSAMINE SULPHOHYDROLASE"/>
    <property type="match status" value="1"/>
</dbReference>
<evidence type="ECO:0000313" key="7">
    <source>
        <dbReference type="EMBL" id="POS81003.1"/>
    </source>
</evidence>
<dbReference type="SUPFAM" id="SSF53649">
    <property type="entry name" value="Alkaline phosphatase-like"/>
    <property type="match status" value="1"/>
</dbReference>
<protein>
    <submittedName>
        <fullName evidence="7">N-acetylglucosamine-6-sulfatase</fullName>
    </submittedName>
</protein>
<dbReference type="InParanoid" id="A0A2P5IES5"/>
<dbReference type="InterPro" id="IPR000917">
    <property type="entry name" value="Sulfatase_N"/>
</dbReference>
<dbReference type="PANTHER" id="PTHR43108">
    <property type="entry name" value="N-ACETYLGLUCOSAMINE-6-SULFATASE FAMILY MEMBER"/>
    <property type="match status" value="1"/>
</dbReference>
<dbReference type="GO" id="GO:0016787">
    <property type="term" value="F:hydrolase activity"/>
    <property type="evidence" value="ECO:0007669"/>
    <property type="project" value="UniProtKB-KW"/>
</dbReference>
<evidence type="ECO:0000259" key="6">
    <source>
        <dbReference type="Pfam" id="PF00884"/>
    </source>
</evidence>
<evidence type="ECO:0000256" key="2">
    <source>
        <dbReference type="ARBA" id="ARBA00022729"/>
    </source>
</evidence>
<proteinExistence type="inferred from homology"/>
<feature type="region of interest" description="Disordered" evidence="5">
    <location>
        <begin position="519"/>
        <end position="538"/>
    </location>
</feature>
<keyword evidence="4" id="KW-0325">Glycoprotein</keyword>
<keyword evidence="3" id="KW-0378">Hydrolase</keyword>
<reference evidence="7" key="1">
    <citation type="submission" date="2017-09" db="EMBL/GenBank/DDBJ databases">
        <title>Polyketide synthases of a Diaporthe helianthi virulent isolate.</title>
        <authorList>
            <person name="Baroncelli R."/>
        </authorList>
    </citation>
    <scope>NUCLEOTIDE SEQUENCE [LARGE SCALE GENOMIC DNA]</scope>
    <source>
        <strain evidence="7">7/96</strain>
    </source>
</reference>
<evidence type="ECO:0000256" key="4">
    <source>
        <dbReference type="ARBA" id="ARBA00023180"/>
    </source>
</evidence>
<accession>A0A2P5IES5</accession>
<dbReference type="PROSITE" id="PS00523">
    <property type="entry name" value="SULFATASE_1"/>
    <property type="match status" value="1"/>
</dbReference>
<evidence type="ECO:0000313" key="8">
    <source>
        <dbReference type="Proteomes" id="UP000094444"/>
    </source>
</evidence>
<comment type="similarity">
    <text evidence="1">Belongs to the sulfatase family.</text>
</comment>